<keyword evidence="8" id="KW-1185">Reference proteome</keyword>
<name>A0A6B0SSV6_9EURY</name>
<dbReference type="SMART" id="SM00704">
    <property type="entry name" value="ZnF_CDGSH"/>
    <property type="match status" value="1"/>
</dbReference>
<dbReference type="OrthoDB" id="5781at2157"/>
<evidence type="ECO:0000256" key="1">
    <source>
        <dbReference type="ARBA" id="ARBA00022714"/>
    </source>
</evidence>
<organism evidence="7 8">
    <name type="scientific">Halobaculum saliterrae</name>
    <dbReference type="NCBI Taxonomy" id="2073113"/>
    <lineage>
        <taxon>Archaea</taxon>
        <taxon>Methanobacteriati</taxon>
        <taxon>Methanobacteriota</taxon>
        <taxon>Stenosarchaea group</taxon>
        <taxon>Halobacteria</taxon>
        <taxon>Halobacteriales</taxon>
        <taxon>Haloferacaceae</taxon>
        <taxon>Halobaculum</taxon>
    </lineage>
</organism>
<dbReference type="Pfam" id="PF09360">
    <property type="entry name" value="zf-CDGSH"/>
    <property type="match status" value="1"/>
</dbReference>
<protein>
    <submittedName>
        <fullName evidence="7">CDGSH iron-sulfur domain-containing protein</fullName>
    </submittedName>
</protein>
<dbReference type="Gene3D" id="3.40.5.90">
    <property type="entry name" value="CDGSH iron-sulfur domain, mitoNEET-type"/>
    <property type="match status" value="1"/>
</dbReference>
<reference evidence="7 8" key="1">
    <citation type="submission" date="2019-12" db="EMBL/GenBank/DDBJ databases">
        <title>Isolation and characterization of three novel carbon monoxide-oxidizing members of Halobacteria from salione crusts and soils.</title>
        <authorList>
            <person name="Myers M.R."/>
            <person name="King G.M."/>
        </authorList>
    </citation>
    <scope>NUCLEOTIDE SEQUENCE [LARGE SCALE GENOMIC DNA]</scope>
    <source>
        <strain evidence="7 8">WSA2</strain>
    </source>
</reference>
<evidence type="ECO:0000313" key="7">
    <source>
        <dbReference type="EMBL" id="MXR42028.1"/>
    </source>
</evidence>
<evidence type="ECO:0000256" key="2">
    <source>
        <dbReference type="ARBA" id="ARBA00022723"/>
    </source>
</evidence>
<gene>
    <name evidence="7" type="ORF">GRX01_11855</name>
</gene>
<evidence type="ECO:0000313" key="8">
    <source>
        <dbReference type="Proteomes" id="UP000437065"/>
    </source>
</evidence>
<dbReference type="AlphaFoldDB" id="A0A6B0SSV6"/>
<sequence length="112" mass="12176">MTPGGGRGVIPGERQPPRVREVTLDATGPIRLDEDDIDDGKGDIAVCRCGLSDEFPFCDGSHRRTEGEEAGVRYTYVDGERRVVEEIRLADGDVIGGPDETEVEDARTAETE</sequence>
<dbReference type="InterPro" id="IPR018967">
    <property type="entry name" value="FeS-contain_CDGSH-typ"/>
</dbReference>
<proteinExistence type="predicted"/>
<keyword evidence="2" id="KW-0479">Metal-binding</keyword>
<evidence type="ECO:0000259" key="6">
    <source>
        <dbReference type="SMART" id="SM00704"/>
    </source>
</evidence>
<dbReference type="GO" id="GO:0051537">
    <property type="term" value="F:2 iron, 2 sulfur cluster binding"/>
    <property type="evidence" value="ECO:0007669"/>
    <property type="project" value="UniProtKB-KW"/>
</dbReference>
<keyword evidence="4" id="KW-0411">Iron-sulfur</keyword>
<dbReference type="EMBL" id="WUUS01000007">
    <property type="protein sequence ID" value="MXR42028.1"/>
    <property type="molecule type" value="Genomic_DNA"/>
</dbReference>
<feature type="domain" description="Iron-binding zinc finger CDGSH type" evidence="6">
    <location>
        <begin position="27"/>
        <end position="68"/>
    </location>
</feature>
<comment type="caution">
    <text evidence="7">The sequence shown here is derived from an EMBL/GenBank/DDBJ whole genome shotgun (WGS) entry which is preliminary data.</text>
</comment>
<dbReference type="InterPro" id="IPR042216">
    <property type="entry name" value="MitoNEET_CISD"/>
</dbReference>
<keyword evidence="1" id="KW-0001">2Fe-2S</keyword>
<dbReference type="GO" id="GO:0046872">
    <property type="term" value="F:metal ion binding"/>
    <property type="evidence" value="ECO:0007669"/>
    <property type="project" value="UniProtKB-KW"/>
</dbReference>
<accession>A0A6B0SSV6</accession>
<keyword evidence="3" id="KW-0408">Iron</keyword>
<feature type="region of interest" description="Disordered" evidence="5">
    <location>
        <begin position="93"/>
        <end position="112"/>
    </location>
</feature>
<dbReference type="GO" id="GO:0005737">
    <property type="term" value="C:cytoplasm"/>
    <property type="evidence" value="ECO:0007669"/>
    <property type="project" value="UniProtKB-ARBA"/>
</dbReference>
<dbReference type="Proteomes" id="UP000437065">
    <property type="component" value="Unassembled WGS sequence"/>
</dbReference>
<evidence type="ECO:0000256" key="3">
    <source>
        <dbReference type="ARBA" id="ARBA00023004"/>
    </source>
</evidence>
<evidence type="ECO:0000256" key="4">
    <source>
        <dbReference type="ARBA" id="ARBA00023014"/>
    </source>
</evidence>
<evidence type="ECO:0000256" key="5">
    <source>
        <dbReference type="SAM" id="MobiDB-lite"/>
    </source>
</evidence>